<proteinExistence type="predicted"/>
<gene>
    <name evidence="2" type="ORF">PHACADRAFT_253323</name>
</gene>
<evidence type="ECO:0000256" key="1">
    <source>
        <dbReference type="SAM" id="MobiDB-lite"/>
    </source>
</evidence>
<dbReference type="KEGG" id="pco:PHACADRAFT_253323"/>
<dbReference type="RefSeq" id="XP_007394137.1">
    <property type="nucleotide sequence ID" value="XM_007394075.1"/>
</dbReference>
<dbReference type="AlphaFoldDB" id="K5VXI1"/>
<dbReference type="EMBL" id="JH930471">
    <property type="protein sequence ID" value="EKM56283.1"/>
    <property type="molecule type" value="Genomic_DNA"/>
</dbReference>
<keyword evidence="3" id="KW-1185">Reference proteome</keyword>
<evidence type="ECO:0000313" key="3">
    <source>
        <dbReference type="Proteomes" id="UP000008370"/>
    </source>
</evidence>
<organism evidence="2 3">
    <name type="scientific">Phanerochaete carnosa (strain HHB-10118-sp)</name>
    <name type="common">White-rot fungus</name>
    <name type="synonym">Peniophora carnosa</name>
    <dbReference type="NCBI Taxonomy" id="650164"/>
    <lineage>
        <taxon>Eukaryota</taxon>
        <taxon>Fungi</taxon>
        <taxon>Dikarya</taxon>
        <taxon>Basidiomycota</taxon>
        <taxon>Agaricomycotina</taxon>
        <taxon>Agaricomycetes</taxon>
        <taxon>Polyporales</taxon>
        <taxon>Phanerochaetaceae</taxon>
        <taxon>Phanerochaete</taxon>
    </lineage>
</organism>
<reference evidence="2 3" key="1">
    <citation type="journal article" date="2012" name="BMC Genomics">
        <title>Comparative genomics of the white-rot fungi, Phanerochaete carnosa and P. chrysosporium, to elucidate the genetic basis of the distinct wood types they colonize.</title>
        <authorList>
            <person name="Suzuki H."/>
            <person name="MacDonald J."/>
            <person name="Syed K."/>
            <person name="Salamov A."/>
            <person name="Hori C."/>
            <person name="Aerts A."/>
            <person name="Henrissat B."/>
            <person name="Wiebenga A."/>
            <person name="vanKuyk P.A."/>
            <person name="Barry K."/>
            <person name="Lindquist E."/>
            <person name="LaButti K."/>
            <person name="Lapidus A."/>
            <person name="Lucas S."/>
            <person name="Coutinho P."/>
            <person name="Gong Y."/>
            <person name="Samejima M."/>
            <person name="Mahadevan R."/>
            <person name="Abou-Zaid M."/>
            <person name="de Vries R.P."/>
            <person name="Igarashi K."/>
            <person name="Yadav J.S."/>
            <person name="Grigoriev I.V."/>
            <person name="Master E.R."/>
        </authorList>
    </citation>
    <scope>NUCLEOTIDE SEQUENCE [LARGE SCALE GENOMIC DNA]</scope>
    <source>
        <strain evidence="2 3">HHB-10118-sp</strain>
    </source>
</reference>
<dbReference type="Proteomes" id="UP000008370">
    <property type="component" value="Unassembled WGS sequence"/>
</dbReference>
<sequence length="119" mass="13264">MRDDSSVTVSSPLLFSCADRESMPGGYSVEAKTHRANEEKRELGSRALPTKPSSASCTIGEAAETEPSFALRYNPPRCWFTPCSRPSSPRLHYWQSMTSDLDSARQDLQAHTISLLQER</sequence>
<dbReference type="HOGENOM" id="CLU_2062310_0_0_1"/>
<dbReference type="GeneID" id="18915740"/>
<feature type="region of interest" description="Disordered" evidence="1">
    <location>
        <begin position="21"/>
        <end position="60"/>
    </location>
</feature>
<protein>
    <submittedName>
        <fullName evidence="2">Uncharacterized protein</fullName>
    </submittedName>
</protein>
<evidence type="ECO:0000313" key="2">
    <source>
        <dbReference type="EMBL" id="EKM56283.1"/>
    </source>
</evidence>
<accession>K5VXI1</accession>
<dbReference type="PROSITE" id="PS51257">
    <property type="entry name" value="PROKAR_LIPOPROTEIN"/>
    <property type="match status" value="1"/>
</dbReference>
<feature type="compositionally biased region" description="Basic and acidic residues" evidence="1">
    <location>
        <begin position="31"/>
        <end position="44"/>
    </location>
</feature>
<name>K5VXI1_PHACS</name>
<dbReference type="InParanoid" id="K5VXI1"/>